<dbReference type="InterPro" id="IPR036457">
    <property type="entry name" value="PPM-type-like_dom_sf"/>
</dbReference>
<dbReference type="RefSeq" id="WP_170142244.1">
    <property type="nucleotide sequence ID" value="NZ_BIFX01000001.1"/>
</dbReference>
<evidence type="ECO:0000313" key="2">
    <source>
        <dbReference type="EMBL" id="PZW35856.1"/>
    </source>
</evidence>
<dbReference type="AlphaFoldDB" id="A0A326UBR0"/>
<dbReference type="SMART" id="SM00331">
    <property type="entry name" value="PP2C_SIG"/>
    <property type="match status" value="1"/>
</dbReference>
<dbReference type="EMBL" id="QKUF01000001">
    <property type="protein sequence ID" value="PZW35856.1"/>
    <property type="molecule type" value="Genomic_DNA"/>
</dbReference>
<evidence type="ECO:0000259" key="1">
    <source>
        <dbReference type="PROSITE" id="PS51746"/>
    </source>
</evidence>
<sequence length="324" mass="36249">MNIEFLERLHSSKMPQYNNIQSTILTNDYGPIALPPFTFAFKTTACERHPTRNEDSILLEEETGLAAVFDGVGGSAAGEVASQTAVQATRQEWKRIVRQFQQGRKKHTFLEYTERSNLPTLLERLILNADEQVRTEGARRAGTDNLATTVALAAICRIPGQRHYKLLFSHVGDSRIYLLRSDESLKRLTTDDGLLGKLVENQLIDNEDALHIDQACSTEQLSDVEFSYFRLRGGITQALGGPIAPTVHLGECTIYPGDRLLLCTDGIHDNLTDKEIEAVLRNSSRNAAARILVEQSIERSHEPRNMNIRAKPDDMSAIVITCRF</sequence>
<dbReference type="Pfam" id="PF13672">
    <property type="entry name" value="PP2C_2"/>
    <property type="match status" value="1"/>
</dbReference>
<dbReference type="InterPro" id="IPR001932">
    <property type="entry name" value="PPM-type_phosphatase-like_dom"/>
</dbReference>
<protein>
    <submittedName>
        <fullName evidence="2">Protein phosphatase</fullName>
    </submittedName>
</protein>
<name>A0A326UBR0_THEHA</name>
<dbReference type="CDD" id="cd00143">
    <property type="entry name" value="PP2Cc"/>
    <property type="match status" value="1"/>
</dbReference>
<proteinExistence type="predicted"/>
<reference evidence="2 3" key="1">
    <citation type="submission" date="2018-06" db="EMBL/GenBank/DDBJ databases">
        <title>Genomic Encyclopedia of Archaeal and Bacterial Type Strains, Phase II (KMG-II): from individual species to whole genera.</title>
        <authorList>
            <person name="Goeker M."/>
        </authorList>
    </citation>
    <scope>NUCLEOTIDE SEQUENCE [LARGE SCALE GENOMIC DNA]</scope>
    <source>
        <strain evidence="2 3">ATCC BAA-1881</strain>
    </source>
</reference>
<feature type="domain" description="PPM-type phosphatase" evidence="1">
    <location>
        <begin position="38"/>
        <end position="322"/>
    </location>
</feature>
<dbReference type="Proteomes" id="UP000248806">
    <property type="component" value="Unassembled WGS sequence"/>
</dbReference>
<dbReference type="SMART" id="SM00332">
    <property type="entry name" value="PP2Cc"/>
    <property type="match status" value="1"/>
</dbReference>
<dbReference type="SUPFAM" id="SSF81606">
    <property type="entry name" value="PP2C-like"/>
    <property type="match status" value="1"/>
</dbReference>
<dbReference type="GO" id="GO:0004722">
    <property type="term" value="F:protein serine/threonine phosphatase activity"/>
    <property type="evidence" value="ECO:0007669"/>
    <property type="project" value="InterPro"/>
</dbReference>
<comment type="caution">
    <text evidence="2">The sequence shown here is derived from an EMBL/GenBank/DDBJ whole genome shotgun (WGS) entry which is preliminary data.</text>
</comment>
<dbReference type="Gene3D" id="3.60.40.10">
    <property type="entry name" value="PPM-type phosphatase domain"/>
    <property type="match status" value="1"/>
</dbReference>
<gene>
    <name evidence="2" type="ORF">EI42_00019</name>
</gene>
<organism evidence="2 3">
    <name type="scientific">Thermosporothrix hazakensis</name>
    <dbReference type="NCBI Taxonomy" id="644383"/>
    <lineage>
        <taxon>Bacteria</taxon>
        <taxon>Bacillati</taxon>
        <taxon>Chloroflexota</taxon>
        <taxon>Ktedonobacteria</taxon>
        <taxon>Ktedonobacterales</taxon>
        <taxon>Thermosporotrichaceae</taxon>
        <taxon>Thermosporothrix</taxon>
    </lineage>
</organism>
<dbReference type="InterPro" id="IPR015655">
    <property type="entry name" value="PP2C"/>
</dbReference>
<keyword evidence="3" id="KW-1185">Reference proteome</keyword>
<accession>A0A326UBR0</accession>
<dbReference type="PANTHER" id="PTHR47992">
    <property type="entry name" value="PROTEIN PHOSPHATASE"/>
    <property type="match status" value="1"/>
</dbReference>
<dbReference type="PROSITE" id="PS51746">
    <property type="entry name" value="PPM_2"/>
    <property type="match status" value="1"/>
</dbReference>
<evidence type="ECO:0000313" key="3">
    <source>
        <dbReference type="Proteomes" id="UP000248806"/>
    </source>
</evidence>